<accession>A0AAD7VSJ2</accession>
<gene>
    <name evidence="4" type="ORF">POJ06DRAFT_224249</name>
</gene>
<keyword evidence="2" id="KW-0624">Polysaccharide degradation</keyword>
<dbReference type="GO" id="GO:0008810">
    <property type="term" value="F:cellulase activity"/>
    <property type="evidence" value="ECO:0007669"/>
    <property type="project" value="InterPro"/>
</dbReference>
<dbReference type="InterPro" id="IPR013319">
    <property type="entry name" value="GH11/12"/>
</dbReference>
<proteinExistence type="inferred from homology"/>
<dbReference type="InterPro" id="IPR013320">
    <property type="entry name" value="ConA-like_dom_sf"/>
</dbReference>
<dbReference type="RefSeq" id="XP_056043601.1">
    <property type="nucleotide sequence ID" value="XM_056185689.1"/>
</dbReference>
<keyword evidence="5" id="KW-1185">Reference proteome</keyword>
<dbReference type="PANTHER" id="PTHR34002">
    <property type="entry name" value="BLR1656 PROTEIN"/>
    <property type="match status" value="1"/>
</dbReference>
<dbReference type="AlphaFoldDB" id="A0AAD7VSJ2"/>
<reference evidence="4" key="1">
    <citation type="submission" date="2023-03" db="EMBL/GenBank/DDBJ databases">
        <title>Near-Complete genome sequence of Lipomyces tetrasporous NRRL Y-64009, an oleaginous yeast capable of growing on lignocellulosic hydrolysates.</title>
        <authorList>
            <consortium name="Lawrence Berkeley National Laboratory"/>
            <person name="Jagtap S.S."/>
            <person name="Liu J.-J."/>
            <person name="Walukiewicz H.E."/>
            <person name="Pangilinan J."/>
            <person name="Lipzen A."/>
            <person name="Ahrendt S."/>
            <person name="Koriabine M."/>
            <person name="Cobaugh K."/>
            <person name="Salamov A."/>
            <person name="Yoshinaga Y."/>
            <person name="Ng V."/>
            <person name="Daum C."/>
            <person name="Grigoriev I.V."/>
            <person name="Slininger P.J."/>
            <person name="Dien B.S."/>
            <person name="Jin Y.-S."/>
            <person name="Rao C.V."/>
        </authorList>
    </citation>
    <scope>NUCLEOTIDE SEQUENCE</scope>
    <source>
        <strain evidence="4">NRRL Y-64009</strain>
    </source>
</reference>
<dbReference type="EMBL" id="JARPMG010000006">
    <property type="protein sequence ID" value="KAJ8100151.1"/>
    <property type="molecule type" value="Genomic_DNA"/>
</dbReference>
<dbReference type="InterPro" id="IPR002594">
    <property type="entry name" value="GH12"/>
</dbReference>
<evidence type="ECO:0000313" key="5">
    <source>
        <dbReference type="Proteomes" id="UP001217417"/>
    </source>
</evidence>
<keyword evidence="2 4" id="KW-0378">Hydrolase</keyword>
<comment type="similarity">
    <text evidence="1 2">Belongs to the glycosyl hydrolase 12 (cellulase H) family.</text>
</comment>
<dbReference type="GeneID" id="80880855"/>
<comment type="caution">
    <text evidence="4">The sequence shown here is derived from an EMBL/GenBank/DDBJ whole genome shotgun (WGS) entry which is preliminary data.</text>
</comment>
<dbReference type="Pfam" id="PF01670">
    <property type="entry name" value="Glyco_hydro_12"/>
    <property type="match status" value="1"/>
</dbReference>
<dbReference type="Proteomes" id="UP001217417">
    <property type="component" value="Unassembled WGS sequence"/>
</dbReference>
<keyword evidence="3" id="KW-0732">Signal</keyword>
<keyword evidence="2" id="KW-0326">Glycosidase</keyword>
<dbReference type="Gene3D" id="2.60.120.180">
    <property type="match status" value="1"/>
</dbReference>
<evidence type="ECO:0000256" key="2">
    <source>
        <dbReference type="RuleBase" id="RU361163"/>
    </source>
</evidence>
<feature type="signal peptide" evidence="3">
    <location>
        <begin position="1"/>
        <end position="22"/>
    </location>
</feature>
<name>A0AAD7VSJ2_9ASCO</name>
<evidence type="ECO:0000256" key="1">
    <source>
        <dbReference type="ARBA" id="ARBA00005519"/>
    </source>
</evidence>
<protein>
    <submittedName>
        <fullName evidence="4">Glycoside hydrolase family 12 protein</fullName>
    </submittedName>
</protein>
<evidence type="ECO:0000313" key="4">
    <source>
        <dbReference type="EMBL" id="KAJ8100151.1"/>
    </source>
</evidence>
<dbReference type="PANTHER" id="PTHR34002:SF9">
    <property type="entry name" value="XYLOGLUCAN-SPECIFIC ENDO-BETA-1,4-GLUCANASE A"/>
    <property type="match status" value="1"/>
</dbReference>
<sequence>MYTTSLLTIFLTLLSSTPNTVADPIDTLCGQYQTASTSVFTLNNNLWGESAGSGSQCTYLDYDSGNTISWQTEWTWSGGSSNVKSYSNAGINIGATQLSSITSMPSTWSWSYTGNSLVGDVSYDAFVSSVPSTTAAHDFEVMVWLAQLGGAQPIGYGTPIASPTINGITWNLYEGTNGWTVFSFVATSQVNDFSGDVNAFFTYLIDNQGMPAGYYLQTLQAGTEAFTGSDAWFTVSPYTLSVNT</sequence>
<evidence type="ECO:0000256" key="3">
    <source>
        <dbReference type="SAM" id="SignalP"/>
    </source>
</evidence>
<organism evidence="4 5">
    <name type="scientific">Lipomyces tetrasporus</name>
    <dbReference type="NCBI Taxonomy" id="54092"/>
    <lineage>
        <taxon>Eukaryota</taxon>
        <taxon>Fungi</taxon>
        <taxon>Dikarya</taxon>
        <taxon>Ascomycota</taxon>
        <taxon>Saccharomycotina</taxon>
        <taxon>Lipomycetes</taxon>
        <taxon>Lipomycetales</taxon>
        <taxon>Lipomycetaceae</taxon>
        <taxon>Lipomyces</taxon>
    </lineage>
</organism>
<dbReference type="SUPFAM" id="SSF49899">
    <property type="entry name" value="Concanavalin A-like lectins/glucanases"/>
    <property type="match status" value="1"/>
</dbReference>
<dbReference type="GO" id="GO:0000272">
    <property type="term" value="P:polysaccharide catabolic process"/>
    <property type="evidence" value="ECO:0007669"/>
    <property type="project" value="UniProtKB-KW"/>
</dbReference>
<feature type="chain" id="PRO_5042232855" evidence="3">
    <location>
        <begin position="23"/>
        <end position="244"/>
    </location>
</feature>
<keyword evidence="2" id="KW-0119">Carbohydrate metabolism</keyword>